<gene>
    <name evidence="3" type="ORF">E1283_20130</name>
</gene>
<dbReference type="EMBL" id="SMKI01000216">
    <property type="protein sequence ID" value="TDC73085.1"/>
    <property type="molecule type" value="Genomic_DNA"/>
</dbReference>
<accession>A0A4V2Y2L1</accession>
<keyword evidence="3" id="KW-0808">Transferase</keyword>
<evidence type="ECO:0000313" key="4">
    <source>
        <dbReference type="Proteomes" id="UP000295345"/>
    </source>
</evidence>
<dbReference type="PANTHER" id="PTHR43591">
    <property type="entry name" value="METHYLTRANSFERASE"/>
    <property type="match status" value="1"/>
</dbReference>
<keyword evidence="3" id="KW-0489">Methyltransferase</keyword>
<sequence length="264" mass="27598">MSQQNSRDTRQTRQTRGADGTAELIARLDAADALPAVRALRARGHELLAPAPGAAVADVGCGTGLAVAELAERGAAAVGFDADEGMLAAARARRPGADLRRGDALALPLADGALAGYRADRLLHALPEPARAVREARRVLAPGGRIVLVGQDWEALVIDAADPEVTRRVVRARAATVPSPRAARAHRRLLLDAGFRLVAVEAHTPLFTGPGALPLLTGLVEAARVSGAVEADEARDWLADQRERAAADRLLVAVPHFLAAGVRD</sequence>
<protein>
    <submittedName>
        <fullName evidence="3">Methyltransferase domain-containing protein</fullName>
    </submittedName>
</protein>
<feature type="region of interest" description="Disordered" evidence="1">
    <location>
        <begin position="1"/>
        <end position="20"/>
    </location>
</feature>
<dbReference type="InterPro" id="IPR029063">
    <property type="entry name" value="SAM-dependent_MTases_sf"/>
</dbReference>
<evidence type="ECO:0000256" key="1">
    <source>
        <dbReference type="SAM" id="MobiDB-lite"/>
    </source>
</evidence>
<dbReference type="Pfam" id="PF08241">
    <property type="entry name" value="Methyltransf_11"/>
    <property type="match status" value="1"/>
</dbReference>
<dbReference type="SUPFAM" id="SSF53335">
    <property type="entry name" value="S-adenosyl-L-methionine-dependent methyltransferases"/>
    <property type="match status" value="1"/>
</dbReference>
<keyword evidence="4" id="KW-1185">Reference proteome</keyword>
<reference evidence="3 4" key="1">
    <citation type="submission" date="2019-03" db="EMBL/GenBank/DDBJ databases">
        <title>Draft genome sequences of novel Actinobacteria.</title>
        <authorList>
            <person name="Sahin N."/>
            <person name="Ay H."/>
            <person name="Saygin H."/>
        </authorList>
    </citation>
    <scope>NUCLEOTIDE SEQUENCE [LARGE SCALE GENOMIC DNA]</scope>
    <source>
        <strain evidence="3 4">DSM 41900</strain>
    </source>
</reference>
<dbReference type="PANTHER" id="PTHR43591:SF78">
    <property type="entry name" value="SLR0407 PROTEIN"/>
    <property type="match status" value="1"/>
</dbReference>
<dbReference type="AlphaFoldDB" id="A0A4V2Y2L1"/>
<name>A0A4V2Y2L1_9ACTN</name>
<dbReference type="Gene3D" id="3.40.50.150">
    <property type="entry name" value="Vaccinia Virus protein VP39"/>
    <property type="match status" value="1"/>
</dbReference>
<dbReference type="Proteomes" id="UP000295345">
    <property type="component" value="Unassembled WGS sequence"/>
</dbReference>
<dbReference type="RefSeq" id="WP_132819497.1">
    <property type="nucleotide sequence ID" value="NZ_SMKI01000216.1"/>
</dbReference>
<dbReference type="GO" id="GO:0008757">
    <property type="term" value="F:S-adenosylmethionine-dependent methyltransferase activity"/>
    <property type="evidence" value="ECO:0007669"/>
    <property type="project" value="InterPro"/>
</dbReference>
<comment type="caution">
    <text evidence="3">The sequence shown here is derived from an EMBL/GenBank/DDBJ whole genome shotgun (WGS) entry which is preliminary data.</text>
</comment>
<proteinExistence type="predicted"/>
<dbReference type="CDD" id="cd02440">
    <property type="entry name" value="AdoMet_MTases"/>
    <property type="match status" value="1"/>
</dbReference>
<evidence type="ECO:0000259" key="2">
    <source>
        <dbReference type="Pfam" id="PF08241"/>
    </source>
</evidence>
<organism evidence="3 4">
    <name type="scientific">Streptomyces hainanensis</name>
    <dbReference type="NCBI Taxonomy" id="402648"/>
    <lineage>
        <taxon>Bacteria</taxon>
        <taxon>Bacillati</taxon>
        <taxon>Actinomycetota</taxon>
        <taxon>Actinomycetes</taxon>
        <taxon>Kitasatosporales</taxon>
        <taxon>Streptomycetaceae</taxon>
        <taxon>Streptomyces</taxon>
    </lineage>
</organism>
<dbReference type="GO" id="GO:0032259">
    <property type="term" value="P:methylation"/>
    <property type="evidence" value="ECO:0007669"/>
    <property type="project" value="UniProtKB-KW"/>
</dbReference>
<dbReference type="InterPro" id="IPR013216">
    <property type="entry name" value="Methyltransf_11"/>
</dbReference>
<evidence type="ECO:0000313" key="3">
    <source>
        <dbReference type="EMBL" id="TDC73085.1"/>
    </source>
</evidence>
<dbReference type="OrthoDB" id="3636702at2"/>
<feature type="domain" description="Methyltransferase type 11" evidence="2">
    <location>
        <begin position="58"/>
        <end position="148"/>
    </location>
</feature>